<feature type="region of interest" description="Disordered" evidence="1">
    <location>
        <begin position="59"/>
        <end position="79"/>
    </location>
</feature>
<comment type="caution">
    <text evidence="4">The sequence shown here is derived from an EMBL/GenBank/DDBJ whole genome shotgun (WGS) entry which is preliminary data.</text>
</comment>
<dbReference type="AlphaFoldDB" id="A0A3D9I4B9"/>
<dbReference type="InterPro" id="IPR013783">
    <property type="entry name" value="Ig-like_fold"/>
</dbReference>
<dbReference type="InterPro" id="IPR036116">
    <property type="entry name" value="FN3_sf"/>
</dbReference>
<protein>
    <submittedName>
        <fullName evidence="4">Putative glycosyl hydrolase</fullName>
    </submittedName>
</protein>
<dbReference type="RefSeq" id="WP_115994407.1">
    <property type="nucleotide sequence ID" value="NZ_QRDY01000013.1"/>
</dbReference>
<dbReference type="InterPro" id="IPR003961">
    <property type="entry name" value="FN3_dom"/>
</dbReference>
<dbReference type="Gene3D" id="2.60.120.260">
    <property type="entry name" value="Galactose-binding domain-like"/>
    <property type="match status" value="1"/>
</dbReference>
<reference evidence="4 5" key="1">
    <citation type="submission" date="2018-07" db="EMBL/GenBank/DDBJ databases">
        <title>Genomic Encyclopedia of Type Strains, Phase III (KMG-III): the genomes of soil and plant-associated and newly described type strains.</title>
        <authorList>
            <person name="Whitman W."/>
        </authorList>
    </citation>
    <scope>NUCLEOTIDE SEQUENCE [LARGE SCALE GENOMIC DNA]</scope>
    <source>
        <strain evidence="4 5">CECT 8236</strain>
    </source>
</reference>
<evidence type="ECO:0000256" key="1">
    <source>
        <dbReference type="SAM" id="MobiDB-lite"/>
    </source>
</evidence>
<dbReference type="SUPFAM" id="SSF51445">
    <property type="entry name" value="(Trans)glycosidases"/>
    <property type="match status" value="1"/>
</dbReference>
<proteinExistence type="predicted"/>
<dbReference type="SUPFAM" id="SSF49265">
    <property type="entry name" value="Fibronectin type III"/>
    <property type="match status" value="2"/>
</dbReference>
<keyword evidence="5" id="KW-1185">Reference proteome</keyword>
<evidence type="ECO:0000259" key="2">
    <source>
        <dbReference type="PROSITE" id="PS50022"/>
    </source>
</evidence>
<dbReference type="InterPro" id="IPR017853">
    <property type="entry name" value="GH"/>
</dbReference>
<feature type="region of interest" description="Disordered" evidence="1">
    <location>
        <begin position="568"/>
        <end position="588"/>
    </location>
</feature>
<dbReference type="InterPro" id="IPR000421">
    <property type="entry name" value="FA58C"/>
</dbReference>
<accession>A0A3D9I4B9</accession>
<dbReference type="SMART" id="SM00060">
    <property type="entry name" value="FN3"/>
    <property type="match status" value="2"/>
</dbReference>
<name>A0A3D9I4B9_9BACL</name>
<keyword evidence="4" id="KW-0378">Hydrolase</keyword>
<dbReference type="GO" id="GO:0016787">
    <property type="term" value="F:hydrolase activity"/>
    <property type="evidence" value="ECO:0007669"/>
    <property type="project" value="UniProtKB-KW"/>
</dbReference>
<dbReference type="OrthoDB" id="177731at2"/>
<dbReference type="InterPro" id="IPR008979">
    <property type="entry name" value="Galactose-bd-like_sf"/>
</dbReference>
<dbReference type="EMBL" id="QRDY01000013">
    <property type="protein sequence ID" value="RED56597.1"/>
    <property type="molecule type" value="Genomic_DNA"/>
</dbReference>
<evidence type="ECO:0000313" key="4">
    <source>
        <dbReference type="EMBL" id="RED56597.1"/>
    </source>
</evidence>
<feature type="domain" description="Fibronectin type-III" evidence="3">
    <location>
        <begin position="182"/>
        <end position="288"/>
    </location>
</feature>
<feature type="domain" description="Fibronectin type-III" evidence="3">
    <location>
        <begin position="439"/>
        <end position="548"/>
    </location>
</feature>
<dbReference type="Proteomes" id="UP000256869">
    <property type="component" value="Unassembled WGS sequence"/>
</dbReference>
<dbReference type="PROSITE" id="PS50022">
    <property type="entry name" value="FA58C_3"/>
    <property type="match status" value="1"/>
</dbReference>
<evidence type="ECO:0000313" key="5">
    <source>
        <dbReference type="Proteomes" id="UP000256869"/>
    </source>
</evidence>
<dbReference type="Gene3D" id="2.60.40.10">
    <property type="entry name" value="Immunoglobulins"/>
    <property type="match status" value="2"/>
</dbReference>
<feature type="domain" description="F5/8 type C" evidence="2">
    <location>
        <begin position="30"/>
        <end position="137"/>
    </location>
</feature>
<dbReference type="SUPFAM" id="SSF49785">
    <property type="entry name" value="Galactose-binding domain-like"/>
    <property type="match status" value="2"/>
</dbReference>
<dbReference type="Gene3D" id="3.20.20.80">
    <property type="entry name" value="Glycosidases"/>
    <property type="match status" value="1"/>
</dbReference>
<dbReference type="CDD" id="cd00063">
    <property type="entry name" value="FN3"/>
    <property type="match status" value="2"/>
</dbReference>
<dbReference type="Pfam" id="PF00041">
    <property type="entry name" value="fn3"/>
    <property type="match status" value="2"/>
</dbReference>
<organism evidence="4 5">
    <name type="scientific">Cohnella lupini</name>
    <dbReference type="NCBI Taxonomy" id="1294267"/>
    <lineage>
        <taxon>Bacteria</taxon>
        <taxon>Bacillati</taxon>
        <taxon>Bacillota</taxon>
        <taxon>Bacilli</taxon>
        <taxon>Bacillales</taxon>
        <taxon>Paenibacillaceae</taxon>
        <taxon>Cohnella</taxon>
    </lineage>
</organism>
<sequence length="1184" mass="124276">MIIRPARKAALWVLVAVFVLTTAYVPKAAAVSAKLALTSSMVTNESGKGDATMLVDEQSAAGDPKNGTGGSPTNQWFPGWGGSDHPSSAYIDLGQSYDLTDVYLRDVNASDNFVVSTGTPGSWTVQFTDGLGNYNAWNAHAVTVTTRYVRVTRTSQNANMSEIVLYGSPTGSGGGDATAPAAIGNLSSGTVTAASVSLNWTAPGDDGSTGTATSYDVRYSLSAINAGNWASATPATGEPTPVAAGGSQSFVVTGLSANTAYYFAVKTQDEVPNVSALSNVATATTAAAGGGSVKIALTSSMLVNESGKGDASLLVDEQATAGDPRAGTGGSPTSHWFPGYAGADHPSSVYVDLGQNFDLTDIYLRDINASGDFVVATGSPGSWTTRFTDGLTGYNSWNAHPVSVTTRYVRVTRATQGSNVSEIVLYGSPTGSGGGDTTAPSAITNLSAGTATSTSVPLSWTAPGDDGNTGTAAVYDIRYSTSTITSGNWSSAVQASGEPTPAAAGTSQSFTLTGLSANTTYYVAIRARDEAANESGLSNVASKTTAATGGSGGKIVLTASMLLNETQSGDPSKLIDEQSAAGDPKAGAGGTPSTAWDIGYNAIYVPASVVIDLGADYALTDFYLYDSGGSGNVVVSTGTPFSWTQQFTDNMSGFNSWKAHPVSTTTRYIQIVIPNTSVAVNELVIYGTQVGTPVSPPNPTAHVKPTMDQLIGINAFIDDPFAKIQVAGFVREYHNWNWDEGDLWNFGTIQTGYSNYPNNANKFNPSYAGGGWNFDAYYSGLKALGITVSPAIQGSVSWLSTDSNYKPISAGESALSPSSYAEHADHMYQFAARYGNAAVADAKLKLAAGQPRSTGLNTLSYFENWNEQDKWWKQREGYFNPYEYAAMSSADYDGHLGTMGNTVGVKNADPNAKMVMGGLADPKLEYIRALKFWSDFNRGGSFPFDVVNIHHYSNNGTNQTSGTAGISPEADGLKERLQKFTDYRNAYLPGKEVWITEFGYDTNQSSPQKVQAIGATSVQEVQADWIVRSYLAAAAAGIDKAAMYMLRDVDASSPTQFDSSGLTGSMSTGWAPKISWYYTYTLKNRLTGMRYLGEQTSGNANVKIYKFKSATTNQGAYVVWSPTSNNTTVSNYSLSLQGTPNSATLVTMANGDTDGVPSSLTISGGAVSVNVSERPSFVMVNDIQ</sequence>
<dbReference type="PROSITE" id="PS50853">
    <property type="entry name" value="FN3"/>
    <property type="match status" value="2"/>
</dbReference>
<evidence type="ECO:0000259" key="3">
    <source>
        <dbReference type="PROSITE" id="PS50853"/>
    </source>
</evidence>
<gene>
    <name evidence="4" type="ORF">DFP95_11370</name>
</gene>